<dbReference type="AlphaFoldDB" id="A0A9N9NTZ8"/>
<feature type="non-terminal residue" evidence="2">
    <location>
        <position position="55"/>
    </location>
</feature>
<organism evidence="2 3">
    <name type="scientific">Dentiscutata erythropus</name>
    <dbReference type="NCBI Taxonomy" id="1348616"/>
    <lineage>
        <taxon>Eukaryota</taxon>
        <taxon>Fungi</taxon>
        <taxon>Fungi incertae sedis</taxon>
        <taxon>Mucoromycota</taxon>
        <taxon>Glomeromycotina</taxon>
        <taxon>Glomeromycetes</taxon>
        <taxon>Diversisporales</taxon>
        <taxon>Gigasporaceae</taxon>
        <taxon>Dentiscutata</taxon>
    </lineage>
</organism>
<accession>A0A9N9NTZ8</accession>
<feature type="non-terminal residue" evidence="2">
    <location>
        <position position="1"/>
    </location>
</feature>
<evidence type="ECO:0000313" key="2">
    <source>
        <dbReference type="EMBL" id="CAG8757028.1"/>
    </source>
</evidence>
<feature type="compositionally biased region" description="Basic and acidic residues" evidence="1">
    <location>
        <begin position="30"/>
        <end position="40"/>
    </location>
</feature>
<proteinExistence type="predicted"/>
<keyword evidence="3" id="KW-1185">Reference proteome</keyword>
<sequence length="55" mass="6352">IENKECSKLSYWCKGFSDEQGFNDNQNFDNRQDSSNKQDSDTSDEDIQDPENPST</sequence>
<dbReference type="Proteomes" id="UP000789405">
    <property type="component" value="Unassembled WGS sequence"/>
</dbReference>
<dbReference type="EMBL" id="CAJVPY010016444">
    <property type="protein sequence ID" value="CAG8757028.1"/>
    <property type="molecule type" value="Genomic_DNA"/>
</dbReference>
<evidence type="ECO:0000256" key="1">
    <source>
        <dbReference type="SAM" id="MobiDB-lite"/>
    </source>
</evidence>
<feature type="region of interest" description="Disordered" evidence="1">
    <location>
        <begin position="20"/>
        <end position="55"/>
    </location>
</feature>
<evidence type="ECO:0000313" key="3">
    <source>
        <dbReference type="Proteomes" id="UP000789405"/>
    </source>
</evidence>
<gene>
    <name evidence="2" type="ORF">DERYTH_LOCUS17443</name>
</gene>
<name>A0A9N9NTZ8_9GLOM</name>
<reference evidence="2" key="1">
    <citation type="submission" date="2021-06" db="EMBL/GenBank/DDBJ databases">
        <authorList>
            <person name="Kallberg Y."/>
            <person name="Tangrot J."/>
            <person name="Rosling A."/>
        </authorList>
    </citation>
    <scope>NUCLEOTIDE SEQUENCE</scope>
    <source>
        <strain evidence="2">MA453B</strain>
    </source>
</reference>
<protein>
    <submittedName>
        <fullName evidence="2">900_t:CDS:1</fullName>
    </submittedName>
</protein>
<comment type="caution">
    <text evidence="2">The sequence shown here is derived from an EMBL/GenBank/DDBJ whole genome shotgun (WGS) entry which is preliminary data.</text>
</comment>